<dbReference type="OrthoDB" id="45670at2759"/>
<keyword evidence="1 2" id="KW-0812">Transmembrane</keyword>
<dbReference type="EMBL" id="LUCM01000114">
    <property type="protein sequence ID" value="KAA0201094.1"/>
    <property type="molecule type" value="Genomic_DNA"/>
</dbReference>
<proteinExistence type="predicted"/>
<feature type="transmembrane region" description="Helical" evidence="1">
    <location>
        <begin position="258"/>
        <end position="281"/>
    </location>
</feature>
<organism evidence="2 3">
    <name type="scientific">Fasciolopsis buskii</name>
    <dbReference type="NCBI Taxonomy" id="27845"/>
    <lineage>
        <taxon>Eukaryota</taxon>
        <taxon>Metazoa</taxon>
        <taxon>Spiralia</taxon>
        <taxon>Lophotrochozoa</taxon>
        <taxon>Platyhelminthes</taxon>
        <taxon>Trematoda</taxon>
        <taxon>Digenea</taxon>
        <taxon>Plagiorchiida</taxon>
        <taxon>Echinostomata</taxon>
        <taxon>Echinostomatoidea</taxon>
        <taxon>Fasciolidae</taxon>
        <taxon>Fasciolopsis</taxon>
    </lineage>
</organism>
<feature type="transmembrane region" description="Helical" evidence="1">
    <location>
        <begin position="184"/>
        <end position="201"/>
    </location>
</feature>
<dbReference type="PANTHER" id="PTHR23252:SF43">
    <property type="entry name" value="INTIMAL THICKNESS RELATED RECEPTOR IRP DOMAIN-CONTAINING PROTEIN"/>
    <property type="match status" value="1"/>
</dbReference>
<sequence>GLNVTTPLGTLVLVDSEFILGLYANATEPFWPRNVSGLGVNESMWLAETERCRRMFAQIDSIAWHRTCAPTGRLDLLRSFPCQSTGLCAEEDDPNRVLPKSQFTYVVQDLRQPRYWYLSLVSCVRNPITCQWETTRVSRSVHRDTLSELKLVYSVWLVNGAPRLQSYNKFEHQFSFETHDTLEIFLFILVSYFILNVIAHTKLHNHSSVHSHMLLGSLWLSCIGLLLTSIHLTVFSFDGQGLSRLLELGTFSTQWGDALFLALLLSTAEVGFFPVSSAVNIEATKSERWRLPGSRDYSYHALAPGDAQTQPYRTHGRPSNAITPVKPWSFLTSLISLFIIMQTLLYSWAAVSMAPCRPLVV</sequence>
<evidence type="ECO:0000256" key="1">
    <source>
        <dbReference type="SAM" id="Phobius"/>
    </source>
</evidence>
<keyword evidence="3" id="KW-1185">Reference proteome</keyword>
<dbReference type="InterPro" id="IPR047831">
    <property type="entry name" value="GPR180/TMEM145"/>
</dbReference>
<dbReference type="AlphaFoldDB" id="A0A8E0VQH6"/>
<keyword evidence="1" id="KW-0472">Membrane</keyword>
<gene>
    <name evidence="2" type="ORF">FBUS_04779</name>
</gene>
<keyword evidence="1" id="KW-1133">Transmembrane helix</keyword>
<dbReference type="Proteomes" id="UP000728185">
    <property type="component" value="Unassembled WGS sequence"/>
</dbReference>
<feature type="transmembrane region" description="Helical" evidence="1">
    <location>
        <begin position="213"/>
        <end position="238"/>
    </location>
</feature>
<accession>A0A8E0VQH6</accession>
<dbReference type="PANTHER" id="PTHR23252">
    <property type="entry name" value="INTIMAL THICKNESS RECEPTOR-RELATED"/>
    <property type="match status" value="1"/>
</dbReference>
<feature type="non-terminal residue" evidence="2">
    <location>
        <position position="361"/>
    </location>
</feature>
<name>A0A8E0VQH6_9TREM</name>
<reference evidence="2" key="1">
    <citation type="submission" date="2019-05" db="EMBL/GenBank/DDBJ databases">
        <title>Annotation for the trematode Fasciolopsis buski.</title>
        <authorList>
            <person name="Choi Y.-J."/>
        </authorList>
    </citation>
    <scope>NUCLEOTIDE SEQUENCE</scope>
    <source>
        <strain evidence="2">HT</strain>
        <tissue evidence="2">Whole worm</tissue>
    </source>
</reference>
<feature type="transmembrane region" description="Helical" evidence="1">
    <location>
        <begin position="328"/>
        <end position="349"/>
    </location>
</feature>
<comment type="caution">
    <text evidence="2">The sequence shown here is derived from an EMBL/GenBank/DDBJ whole genome shotgun (WGS) entry which is preliminary data.</text>
</comment>
<evidence type="ECO:0000313" key="2">
    <source>
        <dbReference type="EMBL" id="KAA0201094.1"/>
    </source>
</evidence>
<evidence type="ECO:0000313" key="3">
    <source>
        <dbReference type="Proteomes" id="UP000728185"/>
    </source>
</evidence>
<protein>
    <submittedName>
        <fullName evidence="2">Rhodopsin GPCR transmembrane domain</fullName>
    </submittedName>
</protein>